<proteinExistence type="predicted"/>
<dbReference type="HOGENOM" id="CLU_078575_1_2_1"/>
<dbReference type="STRING" id="946122.A0A0C2W0P0"/>
<keyword evidence="2" id="KW-1185">Reference proteome</keyword>
<dbReference type="OrthoDB" id="2961186at2759"/>
<dbReference type="InParanoid" id="A0A0C2W0P0"/>
<dbReference type="AlphaFoldDB" id="A0A0C2W0P0"/>
<evidence type="ECO:0000313" key="1">
    <source>
        <dbReference type="EMBL" id="KIL54677.1"/>
    </source>
</evidence>
<name>A0A0C2W0P0_AMAMK</name>
<feature type="non-terminal residue" evidence="1">
    <location>
        <position position="182"/>
    </location>
</feature>
<accession>A0A0C2W0P0</accession>
<evidence type="ECO:0000313" key="2">
    <source>
        <dbReference type="Proteomes" id="UP000054549"/>
    </source>
</evidence>
<dbReference type="Pfam" id="PF14223">
    <property type="entry name" value="Retrotran_gag_2"/>
    <property type="match status" value="1"/>
</dbReference>
<reference evidence="1 2" key="1">
    <citation type="submission" date="2014-04" db="EMBL/GenBank/DDBJ databases">
        <title>Evolutionary Origins and Diversification of the Mycorrhizal Mutualists.</title>
        <authorList>
            <consortium name="DOE Joint Genome Institute"/>
            <consortium name="Mycorrhizal Genomics Consortium"/>
            <person name="Kohler A."/>
            <person name="Kuo A."/>
            <person name="Nagy L.G."/>
            <person name="Floudas D."/>
            <person name="Copeland A."/>
            <person name="Barry K.W."/>
            <person name="Cichocki N."/>
            <person name="Veneault-Fourrey C."/>
            <person name="LaButti K."/>
            <person name="Lindquist E.A."/>
            <person name="Lipzen A."/>
            <person name="Lundell T."/>
            <person name="Morin E."/>
            <person name="Murat C."/>
            <person name="Riley R."/>
            <person name="Ohm R."/>
            <person name="Sun H."/>
            <person name="Tunlid A."/>
            <person name="Henrissat B."/>
            <person name="Grigoriev I.V."/>
            <person name="Hibbett D.S."/>
            <person name="Martin F."/>
        </authorList>
    </citation>
    <scope>NUCLEOTIDE SEQUENCE [LARGE SCALE GENOMIC DNA]</scope>
    <source>
        <strain evidence="1 2">Koide BX008</strain>
    </source>
</reference>
<dbReference type="EMBL" id="KN818663">
    <property type="protein sequence ID" value="KIL54677.1"/>
    <property type="molecule type" value="Genomic_DNA"/>
</dbReference>
<organism evidence="1 2">
    <name type="scientific">Amanita muscaria (strain Koide BX008)</name>
    <dbReference type="NCBI Taxonomy" id="946122"/>
    <lineage>
        <taxon>Eukaryota</taxon>
        <taxon>Fungi</taxon>
        <taxon>Dikarya</taxon>
        <taxon>Basidiomycota</taxon>
        <taxon>Agaricomycotina</taxon>
        <taxon>Agaricomycetes</taxon>
        <taxon>Agaricomycetidae</taxon>
        <taxon>Agaricales</taxon>
        <taxon>Pluteineae</taxon>
        <taxon>Amanitaceae</taxon>
        <taxon>Amanita</taxon>
    </lineage>
</organism>
<protein>
    <submittedName>
        <fullName evidence="1">Uncharacterized protein</fullName>
    </submittedName>
</protein>
<gene>
    <name evidence="1" type="ORF">M378DRAFT_92109</name>
</gene>
<dbReference type="Proteomes" id="UP000054549">
    <property type="component" value="Unassembled WGS sequence"/>
</dbReference>
<sequence length="182" mass="21312">MSTSLNDFYSSVDKLEADGSNWVMFQLRFEAAVKYKKVYGHFDGSTPKPTSPVGEKPMTEAEMTAHAKELEKWTDQEAIARHILFHLMPNSLLVKINRKPFISDMWKWIVTEYTRKSMAMRSHLHAEFMAMRYVKGTDLRKEFDRVLMKYEELVNANVVISTNEYRTLIYNFVPPELSSWLS</sequence>